<dbReference type="Gramene" id="KQK88002">
    <property type="protein sequence ID" value="KQK88002"/>
    <property type="gene ID" value="SETIT_040370mg"/>
</dbReference>
<dbReference type="AlphaFoldDB" id="K4AN73"/>
<reference evidence="2" key="2">
    <citation type="submission" date="2018-08" db="UniProtKB">
        <authorList>
            <consortium name="EnsemblPlants"/>
        </authorList>
    </citation>
    <scope>IDENTIFICATION</scope>
    <source>
        <strain evidence="2">Yugu1</strain>
    </source>
</reference>
<evidence type="ECO:0000313" key="2">
    <source>
        <dbReference type="EnsemblPlants" id="KQK88002"/>
    </source>
</evidence>
<dbReference type="Proteomes" id="UP000004995">
    <property type="component" value="Unassembled WGS sequence"/>
</dbReference>
<dbReference type="EMBL" id="AGNK02005469">
    <property type="status" value="NOT_ANNOTATED_CDS"/>
    <property type="molecule type" value="Genomic_DNA"/>
</dbReference>
<evidence type="ECO:0000313" key="3">
    <source>
        <dbReference type="Proteomes" id="UP000004995"/>
    </source>
</evidence>
<feature type="chain" id="PRO_5010129182" description="Secreted protein" evidence="1">
    <location>
        <begin position="20"/>
        <end position="61"/>
    </location>
</feature>
<dbReference type="HOGENOM" id="CLU_2927054_0_0_1"/>
<feature type="signal peptide" evidence="1">
    <location>
        <begin position="1"/>
        <end position="19"/>
    </location>
</feature>
<dbReference type="InParanoid" id="K4AN73"/>
<proteinExistence type="predicted"/>
<protein>
    <recommendedName>
        <fullName evidence="4">Secreted protein</fullName>
    </recommendedName>
</protein>
<dbReference type="EnsemblPlants" id="KQK88002">
    <property type="protein sequence ID" value="KQK88002"/>
    <property type="gene ID" value="SETIT_040370mg"/>
</dbReference>
<organism evidence="2 3">
    <name type="scientific">Setaria italica</name>
    <name type="common">Foxtail millet</name>
    <name type="synonym">Panicum italicum</name>
    <dbReference type="NCBI Taxonomy" id="4555"/>
    <lineage>
        <taxon>Eukaryota</taxon>
        <taxon>Viridiplantae</taxon>
        <taxon>Streptophyta</taxon>
        <taxon>Embryophyta</taxon>
        <taxon>Tracheophyta</taxon>
        <taxon>Spermatophyta</taxon>
        <taxon>Magnoliopsida</taxon>
        <taxon>Liliopsida</taxon>
        <taxon>Poales</taxon>
        <taxon>Poaceae</taxon>
        <taxon>PACMAD clade</taxon>
        <taxon>Panicoideae</taxon>
        <taxon>Panicodae</taxon>
        <taxon>Paniceae</taxon>
        <taxon>Cenchrinae</taxon>
        <taxon>Setaria</taxon>
    </lineage>
</organism>
<keyword evidence="1" id="KW-0732">Signal</keyword>
<accession>K4AN73</accession>
<sequence length="61" mass="6656">MAGVHTLFLLVRLELGLLASSTTRQKLVYPDGFDFRLLVLLSLQSPSATAAVATRLPKMNL</sequence>
<name>K4AN73_SETIT</name>
<evidence type="ECO:0008006" key="4">
    <source>
        <dbReference type="Google" id="ProtNLM"/>
    </source>
</evidence>
<keyword evidence="3" id="KW-1185">Reference proteome</keyword>
<evidence type="ECO:0000256" key="1">
    <source>
        <dbReference type="SAM" id="SignalP"/>
    </source>
</evidence>
<reference evidence="3" key="1">
    <citation type="journal article" date="2012" name="Nat. Biotechnol.">
        <title>Reference genome sequence of the model plant Setaria.</title>
        <authorList>
            <person name="Bennetzen J.L."/>
            <person name="Schmutz J."/>
            <person name="Wang H."/>
            <person name="Percifield R."/>
            <person name="Hawkins J."/>
            <person name="Pontaroli A.C."/>
            <person name="Estep M."/>
            <person name="Feng L."/>
            <person name="Vaughn J.N."/>
            <person name="Grimwood J."/>
            <person name="Jenkins J."/>
            <person name="Barry K."/>
            <person name="Lindquist E."/>
            <person name="Hellsten U."/>
            <person name="Deshpande S."/>
            <person name="Wang X."/>
            <person name="Wu X."/>
            <person name="Mitros T."/>
            <person name="Triplett J."/>
            <person name="Yang X."/>
            <person name="Ye C.Y."/>
            <person name="Mauro-Herrera M."/>
            <person name="Wang L."/>
            <person name="Li P."/>
            <person name="Sharma M."/>
            <person name="Sharma R."/>
            <person name="Ronald P.C."/>
            <person name="Panaud O."/>
            <person name="Kellogg E.A."/>
            <person name="Brutnell T.P."/>
            <person name="Doust A.N."/>
            <person name="Tuskan G.A."/>
            <person name="Rokhsar D."/>
            <person name="Devos K.M."/>
        </authorList>
    </citation>
    <scope>NUCLEOTIDE SEQUENCE [LARGE SCALE GENOMIC DNA]</scope>
    <source>
        <strain evidence="3">cv. Yugu1</strain>
    </source>
</reference>